<reference evidence="2 3" key="2">
    <citation type="submission" date="2017-02" db="EMBL/GenBank/DDBJ databases">
        <title>A genome survey and senescence transcriptome analysis in Lentinula edodes.</title>
        <authorList>
            <person name="Sakamoto Y."/>
            <person name="Nakade K."/>
            <person name="Sato S."/>
            <person name="Yoshida Y."/>
            <person name="Miyazaki K."/>
            <person name="Natsume S."/>
            <person name="Konno N."/>
        </authorList>
    </citation>
    <scope>NUCLEOTIDE SEQUENCE [LARGE SCALE GENOMIC DNA]</scope>
    <source>
        <strain evidence="2 3">NBRC 111202</strain>
    </source>
</reference>
<dbReference type="GO" id="GO:0016884">
    <property type="term" value="F:carbon-nitrogen ligase activity, with glutamine as amido-N-donor"/>
    <property type="evidence" value="ECO:0007669"/>
    <property type="project" value="UniProtKB-UniRule"/>
</dbReference>
<dbReference type="InterPro" id="IPR042184">
    <property type="entry name" value="YqeY/Aim41_N"/>
</dbReference>
<evidence type="ECO:0000313" key="3">
    <source>
        <dbReference type="Proteomes" id="UP000188533"/>
    </source>
</evidence>
<comment type="similarity">
    <text evidence="1">Belongs to the AIM41 family.</text>
</comment>
<dbReference type="AlphaFoldDB" id="A0A1Q3ETV3"/>
<comment type="subcellular location">
    <subcellularLocation>
        <location evidence="1">Mitochondrion</location>
    </subcellularLocation>
</comment>
<sequence length="181" mass="20196">MLALRSRCLLSPFSRRVYSTVNPESSQEIRDVLQARVKDAMRTKNVSASTTLRSILAEINAADKAANKPVPSSNIMSILRKASAQRHDAATQYTQADRPDLAEKELAEASLLEQFLPPLLSSVEIDKNIQDILISLSHTSGDDPRKAMGKIFKEFYNRVDRSLVDAELVKTRVNLALIEKM</sequence>
<keyword evidence="3" id="KW-1185">Reference proteome</keyword>
<organism evidence="2 3">
    <name type="scientific">Lentinula edodes</name>
    <name type="common">Shiitake mushroom</name>
    <name type="synonym">Lentinus edodes</name>
    <dbReference type="NCBI Taxonomy" id="5353"/>
    <lineage>
        <taxon>Eukaryota</taxon>
        <taxon>Fungi</taxon>
        <taxon>Dikarya</taxon>
        <taxon>Basidiomycota</taxon>
        <taxon>Agaricomycotina</taxon>
        <taxon>Agaricomycetes</taxon>
        <taxon>Agaricomycetidae</taxon>
        <taxon>Agaricales</taxon>
        <taxon>Marasmiineae</taxon>
        <taxon>Omphalotaceae</taxon>
        <taxon>Lentinula</taxon>
    </lineage>
</organism>
<gene>
    <name evidence="1" type="primary">AIM41</name>
    <name evidence="2" type="ORF">LENED_012953</name>
</gene>
<evidence type="ECO:0000256" key="1">
    <source>
        <dbReference type="RuleBase" id="RU365099"/>
    </source>
</evidence>
<proteinExistence type="inferred from homology"/>
<name>A0A1Q3ETV3_LENED</name>
<dbReference type="PANTHER" id="PTHR28055">
    <property type="entry name" value="ALTERED INHERITANCE OF MITOCHONDRIA PROTEIN 41, MITOCHONDRIAL"/>
    <property type="match status" value="1"/>
</dbReference>
<protein>
    <recommendedName>
        <fullName evidence="1">Altered inheritance of mitochondria protein 41</fullName>
    </recommendedName>
</protein>
<dbReference type="PANTHER" id="PTHR28055:SF1">
    <property type="entry name" value="ALTERED INHERITANCE OF MITOCHONDRIA PROTEIN 41, MITOCHONDRIAL"/>
    <property type="match status" value="1"/>
</dbReference>
<evidence type="ECO:0000313" key="2">
    <source>
        <dbReference type="EMBL" id="GAW10661.1"/>
    </source>
</evidence>
<comment type="caution">
    <text evidence="2">The sequence shown here is derived from an EMBL/GenBank/DDBJ whole genome shotgun (WGS) entry which is preliminary data.</text>
</comment>
<reference evidence="2 3" key="1">
    <citation type="submission" date="2016-08" db="EMBL/GenBank/DDBJ databases">
        <authorList>
            <consortium name="Lentinula edodes genome sequencing consortium"/>
            <person name="Sakamoto Y."/>
            <person name="Nakade K."/>
            <person name="Sato S."/>
            <person name="Yoshida Y."/>
            <person name="Miyazaki K."/>
            <person name="Natsume S."/>
            <person name="Konno N."/>
        </authorList>
    </citation>
    <scope>NUCLEOTIDE SEQUENCE [LARGE SCALE GENOMIC DNA]</scope>
    <source>
        <strain evidence="2 3">NBRC 111202</strain>
    </source>
</reference>
<accession>A0A1Q3ETV3</accession>
<keyword evidence="1" id="KW-0496">Mitochondrion</keyword>
<dbReference type="InterPro" id="IPR003789">
    <property type="entry name" value="Asn/Gln_tRNA_amidoTrase-B-like"/>
</dbReference>
<dbReference type="Gene3D" id="1.10.1510.10">
    <property type="entry name" value="Uncharacterised protein YqeY/AIM41 PF09424, N-terminal domain"/>
    <property type="match status" value="1"/>
</dbReference>
<dbReference type="GO" id="GO:0005739">
    <property type="term" value="C:mitochondrion"/>
    <property type="evidence" value="ECO:0007669"/>
    <property type="project" value="UniProtKB-SubCell"/>
</dbReference>
<dbReference type="Pfam" id="PF09424">
    <property type="entry name" value="YqeY"/>
    <property type="match status" value="1"/>
</dbReference>
<dbReference type="EMBL" id="BDGU01001943">
    <property type="protein sequence ID" value="GAW10661.1"/>
    <property type="molecule type" value="Genomic_DNA"/>
</dbReference>
<dbReference type="SUPFAM" id="SSF89095">
    <property type="entry name" value="GatB/YqeY motif"/>
    <property type="match status" value="1"/>
</dbReference>
<dbReference type="STRING" id="5353.A0A1Q3ETV3"/>
<dbReference type="InterPro" id="IPR019004">
    <property type="entry name" value="YqeY/Aim41"/>
</dbReference>
<dbReference type="Proteomes" id="UP000188533">
    <property type="component" value="Unassembled WGS sequence"/>
</dbReference>